<dbReference type="Gene3D" id="1.20.120.1380">
    <property type="entry name" value="Flagellar FlhF biosynthesis protein, N domain"/>
    <property type="match status" value="1"/>
</dbReference>
<dbReference type="STRING" id="525367.HMPREF0556_11709"/>
<keyword evidence="7" id="KW-1005">Bacterial flagellum biogenesis</keyword>
<evidence type="ECO:0000256" key="5">
    <source>
        <dbReference type="ARBA" id="ARBA00022475"/>
    </source>
</evidence>
<evidence type="ECO:0000256" key="12">
    <source>
        <dbReference type="ARBA" id="ARBA00025337"/>
    </source>
</evidence>
<evidence type="ECO:0000313" key="15">
    <source>
        <dbReference type="EMBL" id="EFI83024.1"/>
    </source>
</evidence>
<sequence length="408" mass="46349">MTNQLIEKIEVFKAETKKELHKKIREASSGPYKITDERVRRLGIFKKQYEVTAVITKQVSIADGRQDFAERLEEKILRERPKDAMLLKKEKLLEMLAAGAELAQSTPLLEEKKITQADFESLRAELAAANKQLSEKLYQERIASSGFVRFLKKIGIDSSYHPRFIKQVQKELGAVESLHEDDYLPWLRLAIGKSIPPYRPVILKQQRIISLIGQTGVGKTTTLVKLGWQLLEQGETVGFITTDTFRSGAVEQFQGYADKLEAELIVAKSPEELKEAIDYLTFVSGVDHILIDTVGRNYFDAETIAELDAYYQIIQPDLTCFVFNANSSTADIQLILGKLENIPIDGFIVTKLDETALLGNYYRFTQELTQPILWVTDGQTISEHIHMPSERWVTDRLLETDHKGGNEV</sequence>
<dbReference type="InterPro" id="IPR000897">
    <property type="entry name" value="SRP54_GTPase_dom"/>
</dbReference>
<dbReference type="SMART" id="SM00962">
    <property type="entry name" value="SRP54"/>
    <property type="match status" value="1"/>
</dbReference>
<dbReference type="FunFam" id="3.40.50.300:FF:000695">
    <property type="entry name" value="Flagellar biosynthesis regulator FlhF"/>
    <property type="match status" value="1"/>
</dbReference>
<name>D7V0D1_LISGR</name>
<evidence type="ECO:0000256" key="13">
    <source>
        <dbReference type="ARBA" id="ARBA00030866"/>
    </source>
</evidence>
<keyword evidence="6" id="KW-0547">Nucleotide-binding</keyword>
<keyword evidence="11" id="KW-1006">Bacterial flagellum protein export</keyword>
<keyword evidence="10" id="KW-0472">Membrane</keyword>
<dbReference type="CDD" id="cd17873">
    <property type="entry name" value="FlhF"/>
    <property type="match status" value="1"/>
</dbReference>
<evidence type="ECO:0000256" key="1">
    <source>
        <dbReference type="ARBA" id="ARBA00004413"/>
    </source>
</evidence>
<dbReference type="GO" id="GO:0015031">
    <property type="term" value="P:protein transport"/>
    <property type="evidence" value="ECO:0007669"/>
    <property type="project" value="UniProtKB-KW"/>
</dbReference>
<dbReference type="InterPro" id="IPR047040">
    <property type="entry name" value="FlhF__GTPase_dom"/>
</dbReference>
<comment type="similarity">
    <text evidence="2">Belongs to the GTP-binding SRP family.</text>
</comment>
<dbReference type="Gene3D" id="3.40.50.300">
    <property type="entry name" value="P-loop containing nucleotide triphosphate hydrolases"/>
    <property type="match status" value="1"/>
</dbReference>
<accession>D7V0D1</accession>
<evidence type="ECO:0000256" key="2">
    <source>
        <dbReference type="ARBA" id="ARBA00008531"/>
    </source>
</evidence>
<dbReference type="Pfam" id="PF00448">
    <property type="entry name" value="SRP54"/>
    <property type="match status" value="1"/>
</dbReference>
<dbReference type="GO" id="GO:0005047">
    <property type="term" value="F:signal recognition particle binding"/>
    <property type="evidence" value="ECO:0007669"/>
    <property type="project" value="TreeGrafter"/>
</dbReference>
<keyword evidence="4" id="KW-0813">Transport</keyword>
<protein>
    <recommendedName>
        <fullName evidence="3">Flagellar biosynthesis protein FlhF</fullName>
    </recommendedName>
    <alternativeName>
        <fullName evidence="13">Flagella-associated GTP-binding protein</fullName>
    </alternativeName>
</protein>
<evidence type="ECO:0000256" key="4">
    <source>
        <dbReference type="ARBA" id="ARBA00022448"/>
    </source>
</evidence>
<evidence type="ECO:0000256" key="6">
    <source>
        <dbReference type="ARBA" id="ARBA00022741"/>
    </source>
</evidence>
<keyword evidence="8" id="KW-0653">Protein transport</keyword>
<dbReference type="Proteomes" id="UP000010119">
    <property type="component" value="Unassembled WGS sequence"/>
</dbReference>
<gene>
    <name evidence="15" type="primary">flhF</name>
    <name evidence="15" type="ORF">HMPREF0556_11709</name>
</gene>
<dbReference type="GO" id="GO:0005886">
    <property type="term" value="C:plasma membrane"/>
    <property type="evidence" value="ECO:0007669"/>
    <property type="project" value="UniProtKB-SubCell"/>
</dbReference>
<keyword evidence="16" id="KW-1185">Reference proteome</keyword>
<proteinExistence type="inferred from homology"/>
<keyword evidence="9" id="KW-0342">GTP-binding</keyword>
<evidence type="ECO:0000256" key="8">
    <source>
        <dbReference type="ARBA" id="ARBA00022927"/>
    </source>
</evidence>
<evidence type="ECO:0000259" key="14">
    <source>
        <dbReference type="SMART" id="SM00962"/>
    </source>
</evidence>
<dbReference type="PANTHER" id="PTHR43134:SF3">
    <property type="entry name" value="FLAGELLAR BIOSYNTHESIS PROTEIN FLHF"/>
    <property type="match status" value="1"/>
</dbReference>
<evidence type="ECO:0000256" key="3">
    <source>
        <dbReference type="ARBA" id="ARBA00014919"/>
    </source>
</evidence>
<evidence type="ECO:0000256" key="7">
    <source>
        <dbReference type="ARBA" id="ARBA00022795"/>
    </source>
</evidence>
<comment type="function">
    <text evidence="12">Necessary for flagellar biosynthesis. May be involved in translocation of the flagellum.</text>
</comment>
<comment type="caution">
    <text evidence="15">The sequence shown here is derived from an EMBL/GenBank/DDBJ whole genome shotgun (WGS) entry which is preliminary data.</text>
</comment>
<dbReference type="GO" id="GO:0006614">
    <property type="term" value="P:SRP-dependent cotranslational protein targeting to membrane"/>
    <property type="evidence" value="ECO:0007669"/>
    <property type="project" value="InterPro"/>
</dbReference>
<reference evidence="15" key="1">
    <citation type="submission" date="2010-06" db="EMBL/GenBank/DDBJ databases">
        <authorList>
            <person name="Muzny D."/>
            <person name="Qin X."/>
            <person name="Buhay C."/>
            <person name="Dugan-Rocha S."/>
            <person name="Ding Y."/>
            <person name="Chen G."/>
            <person name="Hawes A."/>
            <person name="Holder M."/>
            <person name="Jhangiani S."/>
            <person name="Johnson A."/>
            <person name="Khan Z."/>
            <person name="Li Z."/>
            <person name="Liu W."/>
            <person name="Liu X."/>
            <person name="Perez L."/>
            <person name="Shen H."/>
            <person name="Wang Q."/>
            <person name="Watt J."/>
            <person name="Xi L."/>
            <person name="Xin Y."/>
            <person name="Zhou J."/>
            <person name="Deng J."/>
            <person name="Jiang H."/>
            <person name="Liu Y."/>
            <person name="Qu J."/>
            <person name="Song X.-Z."/>
            <person name="Zhang L."/>
            <person name="Villasana D."/>
            <person name="Johnson A."/>
            <person name="Liu J."/>
            <person name="Liyanage D."/>
            <person name="Lorensuhewa L."/>
            <person name="Robinson T."/>
            <person name="Song A."/>
            <person name="Song B.-B."/>
            <person name="Dinh H."/>
            <person name="Thornton R."/>
            <person name="Coyle M."/>
            <person name="Francisco L."/>
            <person name="Jackson L."/>
            <person name="Javaid M."/>
            <person name="Korchina V."/>
            <person name="Kovar C."/>
            <person name="Mata R."/>
            <person name="Mathew T."/>
            <person name="Ngo R."/>
            <person name="Nguyen L."/>
            <person name="Nguyen N."/>
            <person name="Okwuonu G."/>
            <person name="Ongeri F."/>
            <person name="Pham C."/>
            <person name="Simmons D."/>
            <person name="Wilczek-Boney K."/>
            <person name="Hale W."/>
            <person name="Jakkamsetti A."/>
            <person name="Pham P."/>
            <person name="Ruth R."/>
            <person name="San Lucas F."/>
            <person name="Warren J."/>
            <person name="Zhang J."/>
            <person name="Zhao Z."/>
            <person name="Zhou C."/>
            <person name="Zhu D."/>
            <person name="Lee S."/>
            <person name="Bess C."/>
            <person name="Blankenburg K."/>
            <person name="Forbes L."/>
            <person name="Fu Q."/>
            <person name="Gubbala S."/>
            <person name="Hirani K."/>
            <person name="Jayaseelan J.C."/>
            <person name="Lara F."/>
            <person name="Munidasa M."/>
            <person name="Palculict T."/>
            <person name="Patil S."/>
            <person name="Pu L.-L."/>
            <person name="Saada N."/>
            <person name="Tang L."/>
            <person name="Weissenberger G."/>
            <person name="Zhu Y."/>
            <person name="Hemphill L."/>
            <person name="Shang Y."/>
            <person name="Youmans B."/>
            <person name="Ayvaz T."/>
            <person name="Ross M."/>
            <person name="Santibanez J."/>
            <person name="Aqrawi P."/>
            <person name="Gross S."/>
            <person name="Joshi V."/>
            <person name="Fowler G."/>
            <person name="Nazareth L."/>
            <person name="Reid J."/>
            <person name="Worley K."/>
            <person name="Petrosino J."/>
            <person name="Highlander S."/>
            <person name="Gibbs R."/>
        </authorList>
    </citation>
    <scope>NUCLEOTIDE SEQUENCE [LARGE SCALE GENOMIC DNA]</scope>
    <source>
        <strain evidence="15">DSM 20601</strain>
    </source>
</reference>
<dbReference type="PANTHER" id="PTHR43134">
    <property type="entry name" value="SIGNAL RECOGNITION PARTICLE RECEPTOR SUBUNIT ALPHA"/>
    <property type="match status" value="1"/>
</dbReference>
<dbReference type="GO" id="GO:0003924">
    <property type="term" value="F:GTPase activity"/>
    <property type="evidence" value="ECO:0007669"/>
    <property type="project" value="InterPro"/>
</dbReference>
<dbReference type="AlphaFoldDB" id="D7V0D1"/>
<evidence type="ECO:0000313" key="16">
    <source>
        <dbReference type="Proteomes" id="UP000010119"/>
    </source>
</evidence>
<dbReference type="EMBL" id="ACCR02000005">
    <property type="protein sequence ID" value="EFI83024.1"/>
    <property type="molecule type" value="Genomic_DNA"/>
</dbReference>
<organism evidence="15 16">
    <name type="scientific">Listeria grayi DSM 20601</name>
    <dbReference type="NCBI Taxonomy" id="525367"/>
    <lineage>
        <taxon>Bacteria</taxon>
        <taxon>Bacillati</taxon>
        <taxon>Bacillota</taxon>
        <taxon>Bacilli</taxon>
        <taxon>Bacillales</taxon>
        <taxon>Listeriaceae</taxon>
        <taxon>Listeria</taxon>
    </lineage>
</organism>
<dbReference type="eggNOG" id="COG1419">
    <property type="taxonomic scope" value="Bacteria"/>
</dbReference>
<keyword evidence="5" id="KW-1003">Cell membrane</keyword>
<evidence type="ECO:0000256" key="10">
    <source>
        <dbReference type="ARBA" id="ARBA00023136"/>
    </source>
</evidence>
<dbReference type="SUPFAM" id="SSF52540">
    <property type="entry name" value="P-loop containing nucleoside triphosphate hydrolases"/>
    <property type="match status" value="1"/>
</dbReference>
<dbReference type="GO" id="GO:0044781">
    <property type="term" value="P:bacterial-type flagellum organization"/>
    <property type="evidence" value="ECO:0007669"/>
    <property type="project" value="UniProtKB-KW"/>
</dbReference>
<dbReference type="RefSeq" id="WP_003754656.1">
    <property type="nucleotide sequence ID" value="NZ_GL538352.1"/>
</dbReference>
<feature type="domain" description="SRP54-type proteins GTP-binding" evidence="14">
    <location>
        <begin position="206"/>
        <end position="399"/>
    </location>
</feature>
<dbReference type="InterPro" id="IPR027417">
    <property type="entry name" value="P-loop_NTPase"/>
</dbReference>
<dbReference type="HOGENOM" id="CLU_009301_11_2_9"/>
<comment type="subcellular location">
    <subcellularLocation>
        <location evidence="1">Cell membrane</location>
        <topology evidence="1">Peripheral membrane protein</topology>
        <orientation evidence="1">Cytoplasmic side</orientation>
    </subcellularLocation>
</comment>
<evidence type="ECO:0000256" key="11">
    <source>
        <dbReference type="ARBA" id="ARBA00023225"/>
    </source>
</evidence>
<evidence type="ECO:0000256" key="9">
    <source>
        <dbReference type="ARBA" id="ARBA00023134"/>
    </source>
</evidence>
<dbReference type="GO" id="GO:0005525">
    <property type="term" value="F:GTP binding"/>
    <property type="evidence" value="ECO:0007669"/>
    <property type="project" value="UniProtKB-KW"/>
</dbReference>